<dbReference type="EMBL" id="BBLT01000007">
    <property type="protein sequence ID" value="GAL86203.1"/>
    <property type="molecule type" value="Genomic_DNA"/>
</dbReference>
<reference evidence="1 2" key="1">
    <citation type="submission" date="2014-09" db="EMBL/GenBank/DDBJ databases">
        <title>Sporocytophaga myxococcoides PG-01 genome sequencing.</title>
        <authorList>
            <person name="Liu L."/>
            <person name="Gao P.J."/>
            <person name="Chen G.J."/>
            <person name="Wang L.S."/>
        </authorList>
    </citation>
    <scope>NUCLEOTIDE SEQUENCE [LARGE SCALE GENOMIC DNA]</scope>
    <source>
        <strain evidence="1 2">PG-01</strain>
    </source>
</reference>
<proteinExistence type="predicted"/>
<dbReference type="RefSeq" id="WP_045465734.1">
    <property type="nucleotide sequence ID" value="NZ_BBLT01000007.1"/>
</dbReference>
<dbReference type="InterPro" id="IPR023393">
    <property type="entry name" value="START-like_dom_sf"/>
</dbReference>
<gene>
    <name evidence="1" type="ORF">MYP_3432</name>
</gene>
<organism evidence="1 2">
    <name type="scientific">Sporocytophaga myxococcoides</name>
    <dbReference type="NCBI Taxonomy" id="153721"/>
    <lineage>
        <taxon>Bacteria</taxon>
        <taxon>Pseudomonadati</taxon>
        <taxon>Bacteroidota</taxon>
        <taxon>Cytophagia</taxon>
        <taxon>Cytophagales</taxon>
        <taxon>Cytophagaceae</taxon>
        <taxon>Sporocytophaga</taxon>
    </lineage>
</organism>
<evidence type="ECO:0000313" key="1">
    <source>
        <dbReference type="EMBL" id="GAL86203.1"/>
    </source>
</evidence>
<dbReference type="Gene3D" id="3.30.530.20">
    <property type="match status" value="1"/>
</dbReference>
<dbReference type="AlphaFoldDB" id="A0A098LJ71"/>
<dbReference type="OrthoDB" id="9807923at2"/>
<dbReference type="eggNOG" id="COG1670">
    <property type="taxonomic scope" value="Bacteria"/>
</dbReference>
<name>A0A098LJ71_9BACT</name>
<keyword evidence="2" id="KW-1185">Reference proteome</keyword>
<dbReference type="STRING" id="153721.MYP_3432"/>
<dbReference type="Proteomes" id="UP000030185">
    <property type="component" value="Unassembled WGS sequence"/>
</dbReference>
<sequence>MKILGFILLGILGLIALLLITAIFVPKEYAIEREVTINKPKAQVFEYIKHVKNQNYFNEWVMMDPRMNKEYRGTDANVGFVFAWDGEKAGKGEQEIKNISEGEKVDLELRFIKPFESTAYAYLVTESEGNEATKVKWGMTGKSKYPFNFMNLMISGTLGTQLDKGLQKLKVILEK</sequence>
<comment type="caution">
    <text evidence="1">The sequence shown here is derived from an EMBL/GenBank/DDBJ whole genome shotgun (WGS) entry which is preliminary data.</text>
</comment>
<protein>
    <submittedName>
        <fullName evidence="1">Polyketide cyclase</fullName>
    </submittedName>
</protein>
<evidence type="ECO:0000313" key="2">
    <source>
        <dbReference type="Proteomes" id="UP000030185"/>
    </source>
</evidence>
<accession>A0A098LJ71</accession>
<dbReference type="SUPFAM" id="SSF55961">
    <property type="entry name" value="Bet v1-like"/>
    <property type="match status" value="1"/>
</dbReference>
<dbReference type="CDD" id="cd07818">
    <property type="entry name" value="SRPBCC_1"/>
    <property type="match status" value="1"/>
</dbReference>